<accession>L0NFV8</accession>
<evidence type="ECO:0000313" key="1">
    <source>
        <dbReference type="EMBL" id="CCF19167.1"/>
    </source>
</evidence>
<dbReference type="Proteomes" id="UP000010792">
    <property type="component" value="Chromosome"/>
</dbReference>
<dbReference type="RefSeq" id="WP_052638058.1">
    <property type="nucleotide sequence ID" value="NZ_FO082820.1"/>
</dbReference>
<organism evidence="1 2">
    <name type="scientific">Pseudorhizobium banfieldiae</name>
    <dbReference type="NCBI Taxonomy" id="1125847"/>
    <lineage>
        <taxon>Bacteria</taxon>
        <taxon>Pseudomonadati</taxon>
        <taxon>Pseudomonadota</taxon>
        <taxon>Alphaproteobacteria</taxon>
        <taxon>Hyphomicrobiales</taxon>
        <taxon>Rhizobiaceae</taxon>
        <taxon>Rhizobium/Agrobacterium group</taxon>
        <taxon>Pseudorhizobium</taxon>
    </lineage>
</organism>
<dbReference type="KEGG" id="rht:NT26_1443"/>
<proteinExistence type="predicted"/>
<reference evidence="1 2" key="1">
    <citation type="journal article" date="2013" name="Genome Biol. Evol.">
        <title>Life in an arsenic-containing gold mine: genome and physiology of the autotrophic arsenite-oxidizing bacterium rhizobium sp. NT-26.</title>
        <authorList>
            <person name="Andres J."/>
            <person name="Arsene-Ploetze F."/>
            <person name="Barbe V."/>
            <person name="Brochier-Armanet C."/>
            <person name="Cleiss-Arnold J."/>
            <person name="Coppee J.Y."/>
            <person name="Dillies M.A."/>
            <person name="Geist"/>
            <person name="L"/>
            <person name="Joublin A."/>
            <person name="Koechler S."/>
            <person name="Lassalle F."/>
            <person name="Marchal M."/>
            <person name="Medigue C."/>
            <person name="Muller D."/>
            <person name="Nesme X."/>
            <person name="Plewniak F."/>
            <person name="Proux C."/>
            <person name="Ramirez-Bahena M.H."/>
            <person name="Schenowitz C."/>
            <person name="Sismeiro O."/>
            <person name="Vallenet D."/>
            <person name="Santini J.M."/>
            <person name="Bertin P.N."/>
        </authorList>
    </citation>
    <scope>NUCLEOTIDE SEQUENCE [LARGE SCALE GENOMIC DNA]</scope>
    <source>
        <strain evidence="1 2">NT-26</strain>
    </source>
</reference>
<evidence type="ECO:0000313" key="2">
    <source>
        <dbReference type="Proteomes" id="UP000010792"/>
    </source>
</evidence>
<protein>
    <submittedName>
        <fullName evidence="1">Uncharacterized protein</fullName>
    </submittedName>
</protein>
<sequence length="136" mass="14390">MPTFQILDADLVKQPFTPNPDPAKGEKQDLANELLADVLEALLKKVGTRAYGAASSMPVSDTTVLSSPIIAGEVLLHASEKMYVAAVAETGTPTITDETGIPLEAGEKFHMQITTGQRIAAIRDLVDGVLHIAPVL</sequence>
<name>L0NFV8_9HYPH</name>
<dbReference type="AlphaFoldDB" id="L0NFV8"/>
<gene>
    <name evidence="1" type="ORF">NT26_1443</name>
</gene>
<dbReference type="EMBL" id="FO082820">
    <property type="protein sequence ID" value="CCF19167.1"/>
    <property type="molecule type" value="Genomic_DNA"/>
</dbReference>
<dbReference type="STRING" id="1125847.NT26_1443"/>
<keyword evidence="2" id="KW-1185">Reference proteome</keyword>